<proteinExistence type="predicted"/>
<organism evidence="1 2">
    <name type="scientific">Yaniella flava</name>
    <dbReference type="NCBI Taxonomy" id="287930"/>
    <lineage>
        <taxon>Bacteria</taxon>
        <taxon>Bacillati</taxon>
        <taxon>Actinomycetota</taxon>
        <taxon>Actinomycetes</taxon>
        <taxon>Micrococcales</taxon>
        <taxon>Micrococcaceae</taxon>
        <taxon>Yaniella</taxon>
    </lineage>
</organism>
<dbReference type="EMBL" id="BAAAMN010000008">
    <property type="protein sequence ID" value="GAA2028151.1"/>
    <property type="molecule type" value="Genomic_DNA"/>
</dbReference>
<sequence length="52" mass="5480">MPSPALMAAEINPMVTVPTVPMTVRCKRVKPNLKGGRAASCAAWGVVVEVML</sequence>
<accession>A0ABN2U529</accession>
<evidence type="ECO:0000313" key="2">
    <source>
        <dbReference type="Proteomes" id="UP001501461"/>
    </source>
</evidence>
<keyword evidence="2" id="KW-1185">Reference proteome</keyword>
<name>A0ABN2U529_9MICC</name>
<protein>
    <submittedName>
        <fullName evidence="1">Uncharacterized protein</fullName>
    </submittedName>
</protein>
<gene>
    <name evidence="1" type="ORF">GCM10009720_04910</name>
</gene>
<reference evidence="1 2" key="1">
    <citation type="journal article" date="2019" name="Int. J. Syst. Evol. Microbiol.">
        <title>The Global Catalogue of Microorganisms (GCM) 10K type strain sequencing project: providing services to taxonomists for standard genome sequencing and annotation.</title>
        <authorList>
            <consortium name="The Broad Institute Genomics Platform"/>
            <consortium name="The Broad Institute Genome Sequencing Center for Infectious Disease"/>
            <person name="Wu L."/>
            <person name="Ma J."/>
        </authorList>
    </citation>
    <scope>NUCLEOTIDE SEQUENCE [LARGE SCALE GENOMIC DNA]</scope>
    <source>
        <strain evidence="1 2">JCM 13595</strain>
    </source>
</reference>
<evidence type="ECO:0000313" key="1">
    <source>
        <dbReference type="EMBL" id="GAA2028151.1"/>
    </source>
</evidence>
<comment type="caution">
    <text evidence="1">The sequence shown here is derived from an EMBL/GenBank/DDBJ whole genome shotgun (WGS) entry which is preliminary data.</text>
</comment>
<dbReference type="Proteomes" id="UP001501461">
    <property type="component" value="Unassembled WGS sequence"/>
</dbReference>